<keyword evidence="3" id="KW-0808">Transferase</keyword>
<keyword evidence="4" id="KW-1185">Reference proteome</keyword>
<comment type="caution">
    <text evidence="3">The sequence shown here is derived from an EMBL/GenBank/DDBJ whole genome shotgun (WGS) entry which is preliminary data.</text>
</comment>
<dbReference type="PANTHER" id="PTHR43108:SF6">
    <property type="entry name" value="N-SULPHOGLUCOSAMINE SULPHOHYDROLASE"/>
    <property type="match status" value="1"/>
</dbReference>
<evidence type="ECO:0000259" key="2">
    <source>
        <dbReference type="Pfam" id="PF00884"/>
    </source>
</evidence>
<dbReference type="InterPro" id="IPR017850">
    <property type="entry name" value="Alkaline_phosphatase_core_sf"/>
</dbReference>
<feature type="signal peptide" evidence="1">
    <location>
        <begin position="1"/>
        <end position="25"/>
    </location>
</feature>
<dbReference type="InterPro" id="IPR000917">
    <property type="entry name" value="Sulfatase_N"/>
</dbReference>
<evidence type="ECO:0000313" key="4">
    <source>
        <dbReference type="Proteomes" id="UP000441754"/>
    </source>
</evidence>
<dbReference type="EMBL" id="WJXZ01000014">
    <property type="protein sequence ID" value="MRS64740.1"/>
    <property type="molecule type" value="Genomic_DNA"/>
</dbReference>
<dbReference type="PANTHER" id="PTHR43108">
    <property type="entry name" value="N-ACETYLGLUCOSAMINE-6-SULFATASE FAMILY MEMBER"/>
    <property type="match status" value="1"/>
</dbReference>
<dbReference type="AlphaFoldDB" id="A0A7K0ESF5"/>
<keyword evidence="3" id="KW-0378">Hydrolase</keyword>
<dbReference type="Gene3D" id="3.40.720.10">
    <property type="entry name" value="Alkaline Phosphatase, subunit A"/>
    <property type="match status" value="1"/>
</dbReference>
<evidence type="ECO:0000313" key="3">
    <source>
        <dbReference type="EMBL" id="MRS64740.1"/>
    </source>
</evidence>
<dbReference type="CDD" id="cd16031">
    <property type="entry name" value="G6S_like"/>
    <property type="match status" value="1"/>
</dbReference>
<dbReference type="OrthoDB" id="9789742at2"/>
<sequence length="464" mass="52321">MNKAVSCVAGVLSTVLLAVFGPSFIAEPPVNAPENAPEKPNIIFLLTDDHRWDALGAMGNRIIQTPNLDALAKKGILYPNMYVTTAICCVSRASILSGQYESRHKINDFVTDFTPEALANTYPMLLKKAGYNIGFVGKYGVGENPPDNRFDYWACNRKGQPPYEYTNQSGQKIHHTDSVAHSMQLCLKEFAGKGPFCLSVSFKAPHELDGNPPTYPVQERFANLYKNVTVPTPETADPKYWNSFPDFFRTDKNIGRERWKPLFSTPELHQETVKDYYRLVTGVDEVVGKLVDQLKQLKLDKNTIIVFSGDNGFYLGEHGMEGKWFGHEESIRVPLIIYNPSLPASKRGTRSNRMALNIDIAPTLLAFAGVDAPKTMQGTDLMKTADRSDFFYEHTFMGSPRLPKVEGVVTQDFKYMKFIEHGYEELYSVKSDPHETKNLASDPTYAQQLNQLRSRYRVLKEMAQ</sequence>
<dbReference type="SUPFAM" id="SSF53649">
    <property type="entry name" value="Alkaline phosphatase-like"/>
    <property type="match status" value="1"/>
</dbReference>
<evidence type="ECO:0000256" key="1">
    <source>
        <dbReference type="SAM" id="SignalP"/>
    </source>
</evidence>
<feature type="domain" description="Sulfatase N-terminal" evidence="2">
    <location>
        <begin position="40"/>
        <end position="370"/>
    </location>
</feature>
<protein>
    <submittedName>
        <fullName evidence="3">Sulfatase-like hydrolase/transferase</fullName>
    </submittedName>
</protein>
<accession>A0A7K0ESF5</accession>
<proteinExistence type="predicted"/>
<dbReference type="Proteomes" id="UP000441754">
    <property type="component" value="Unassembled WGS sequence"/>
</dbReference>
<gene>
    <name evidence="3" type="ORF">GJJ30_25800</name>
</gene>
<organism evidence="3 4">
    <name type="scientific">Larkinella terrae</name>
    <dbReference type="NCBI Taxonomy" id="2025311"/>
    <lineage>
        <taxon>Bacteria</taxon>
        <taxon>Pseudomonadati</taxon>
        <taxon>Bacteroidota</taxon>
        <taxon>Cytophagia</taxon>
        <taxon>Cytophagales</taxon>
        <taxon>Spirosomataceae</taxon>
        <taxon>Larkinella</taxon>
    </lineage>
</organism>
<reference evidence="3 4" key="1">
    <citation type="journal article" date="2018" name="Antonie Van Leeuwenhoek">
        <title>Larkinella terrae sp. nov., isolated from soil on Jeju Island, South Korea.</title>
        <authorList>
            <person name="Ten L.N."/>
            <person name="Jeon J."/>
            <person name="Park S.J."/>
            <person name="Park S."/>
            <person name="Lee S.Y."/>
            <person name="Kim M.K."/>
            <person name="Jung H.Y."/>
        </authorList>
    </citation>
    <scope>NUCLEOTIDE SEQUENCE [LARGE SCALE GENOMIC DNA]</scope>
    <source>
        <strain evidence="3 4">KCTC 52001</strain>
    </source>
</reference>
<feature type="chain" id="PRO_5029844449" evidence="1">
    <location>
        <begin position="26"/>
        <end position="464"/>
    </location>
</feature>
<name>A0A7K0ESF5_9BACT</name>
<dbReference type="GO" id="GO:0016740">
    <property type="term" value="F:transferase activity"/>
    <property type="evidence" value="ECO:0007669"/>
    <property type="project" value="UniProtKB-KW"/>
</dbReference>
<dbReference type="Pfam" id="PF00884">
    <property type="entry name" value="Sulfatase"/>
    <property type="match status" value="1"/>
</dbReference>
<keyword evidence="1" id="KW-0732">Signal</keyword>
<dbReference type="RefSeq" id="WP_154178049.1">
    <property type="nucleotide sequence ID" value="NZ_WJXZ01000014.1"/>
</dbReference>
<dbReference type="GO" id="GO:0016787">
    <property type="term" value="F:hydrolase activity"/>
    <property type="evidence" value="ECO:0007669"/>
    <property type="project" value="UniProtKB-KW"/>
</dbReference>